<dbReference type="InterPro" id="IPR029063">
    <property type="entry name" value="SAM-dependent_MTases_sf"/>
</dbReference>
<dbReference type="Gene3D" id="3.40.50.150">
    <property type="entry name" value="Vaccinia Virus protein VP39"/>
    <property type="match status" value="1"/>
</dbReference>
<dbReference type="RefSeq" id="XP_056488732.1">
    <property type="nucleotide sequence ID" value="XM_056629430.1"/>
</dbReference>
<dbReference type="AlphaFoldDB" id="A0A9W9W101"/>
<gene>
    <name evidence="2" type="ORF">N7509_004793</name>
</gene>
<reference evidence="2" key="2">
    <citation type="journal article" date="2023" name="IMA Fungus">
        <title>Comparative genomic study of the Penicillium genus elucidates a diverse pangenome and 15 lateral gene transfer events.</title>
        <authorList>
            <person name="Petersen C."/>
            <person name="Sorensen T."/>
            <person name="Nielsen M.R."/>
            <person name="Sondergaard T.E."/>
            <person name="Sorensen J.L."/>
            <person name="Fitzpatrick D.A."/>
            <person name="Frisvad J.C."/>
            <person name="Nielsen K.L."/>
        </authorList>
    </citation>
    <scope>NUCLEOTIDE SEQUENCE</scope>
    <source>
        <strain evidence="2">IBT 29677</strain>
    </source>
</reference>
<keyword evidence="3" id="KW-1185">Reference proteome</keyword>
<protein>
    <recommendedName>
        <fullName evidence="4">rRNA adenine N(6)-methyltransferase</fullName>
    </recommendedName>
</protein>
<organism evidence="2 3">
    <name type="scientific">Penicillium cosmopolitanum</name>
    <dbReference type="NCBI Taxonomy" id="1131564"/>
    <lineage>
        <taxon>Eukaryota</taxon>
        <taxon>Fungi</taxon>
        <taxon>Dikarya</taxon>
        <taxon>Ascomycota</taxon>
        <taxon>Pezizomycotina</taxon>
        <taxon>Eurotiomycetes</taxon>
        <taxon>Eurotiomycetidae</taxon>
        <taxon>Eurotiales</taxon>
        <taxon>Aspergillaceae</taxon>
        <taxon>Penicillium</taxon>
    </lineage>
</organism>
<accession>A0A9W9W101</accession>
<dbReference type="SUPFAM" id="SSF53335">
    <property type="entry name" value="S-adenosyl-L-methionine-dependent methyltransferases"/>
    <property type="match status" value="1"/>
</dbReference>
<evidence type="ECO:0000313" key="3">
    <source>
        <dbReference type="Proteomes" id="UP001147747"/>
    </source>
</evidence>
<dbReference type="EMBL" id="JAPZBU010000006">
    <property type="protein sequence ID" value="KAJ5396680.1"/>
    <property type="molecule type" value="Genomic_DNA"/>
</dbReference>
<feature type="region of interest" description="Disordered" evidence="1">
    <location>
        <begin position="263"/>
        <end position="290"/>
    </location>
</feature>
<dbReference type="Proteomes" id="UP001147747">
    <property type="component" value="Unassembled WGS sequence"/>
</dbReference>
<evidence type="ECO:0008006" key="4">
    <source>
        <dbReference type="Google" id="ProtNLM"/>
    </source>
</evidence>
<comment type="caution">
    <text evidence="2">The sequence shown here is derived from an EMBL/GenBank/DDBJ whole genome shotgun (WGS) entry which is preliminary data.</text>
</comment>
<dbReference type="GeneID" id="81368410"/>
<sequence>MRTPIWTPLSRYPVTEPLSLIPKVHNRTVRVNIVSEQLIGDVFQRLSPYLQKRNSNGDRTPLDILDLWPGAGVLSSKINDYLQPRRHVLLEPALKSFGQFLEPLAASKPCYTLENMDIYSQKNWTGVFSRLLPEQEPLPPRKSGEMRNNDTLLVLANPAVPNSELNHYTPARWWGALMEDCLNQSGLHEYGSVRMLAVMPQTEARIVLPQTMADRNRPALLTESVALNAIEAASSSEDISWVGLKGLSVYDRIEKRVSERGAAFKTPPGREMPQIRFAPEHPKPTKKALPHTPRISTELHENLTKKMNSKEKGIASKARTALGADNRAAYYRELTISKQLAIDAKMSELARLAACPNTPTADLRDIDEKIGLLTKELAEVIGTIHYGILRIKDRLIDEERAARVGNANFDDAALLWDRRPFEPLKIDTTELYPREPMSVLFFEADENCIAVRKLSKVAEERRTDVARLFDAIARVFRGKNDMSVAELLQTLLPNLTTDQVLQEIPGLVAYADKRLRCDRGEIDPNITRVGEEDTQLLKMIECDFSGWRVRTLSAEVLWDIILLYEQHAQDLSALQLSRVIGATLTTFGAGESADGVKRMH</sequence>
<proteinExistence type="predicted"/>
<dbReference type="OrthoDB" id="16079at2759"/>
<evidence type="ECO:0000256" key="1">
    <source>
        <dbReference type="SAM" id="MobiDB-lite"/>
    </source>
</evidence>
<name>A0A9W9W101_9EURO</name>
<evidence type="ECO:0000313" key="2">
    <source>
        <dbReference type="EMBL" id="KAJ5396680.1"/>
    </source>
</evidence>
<reference evidence="2" key="1">
    <citation type="submission" date="2022-12" db="EMBL/GenBank/DDBJ databases">
        <authorList>
            <person name="Petersen C."/>
        </authorList>
    </citation>
    <scope>NUCLEOTIDE SEQUENCE</scope>
    <source>
        <strain evidence="2">IBT 29677</strain>
    </source>
</reference>